<sequence length="243" mass="25623">MSRKLGAFINFGIGLSAVFVIVGAVAFGMGQANQAAASAPVKTVAPTKVSAPVASMPVTKPVVASGKKVLYFTFDDGPDPVWTPQVLEVLAKYGAHATFFELGSMQAEHPELKEQVLAAGNSIGSHSISHAQLTKVSAAKRHHEIFDGPASKCFRPPYGAENAKVKADIKAAGMRPVLWDVDTLDWQKPGKQAIVNSILTTVHNGSVILMHDAGGNRSQTVAALDQVLETLQAQGYAFAAMDC</sequence>
<keyword evidence="4" id="KW-1185">Reference proteome</keyword>
<dbReference type="InterPro" id="IPR011330">
    <property type="entry name" value="Glyco_hydro/deAcase_b/a-brl"/>
</dbReference>
<comment type="caution">
    <text evidence="3">The sequence shown here is derived from an EMBL/GenBank/DDBJ whole genome shotgun (WGS) entry which is preliminary data.</text>
</comment>
<gene>
    <name evidence="3" type="ORF">GCM10022235_20100</name>
</gene>
<keyword evidence="1" id="KW-0812">Transmembrane</keyword>
<dbReference type="CDD" id="cd10917">
    <property type="entry name" value="CE4_NodB_like_6s_7s"/>
    <property type="match status" value="1"/>
</dbReference>
<keyword evidence="1" id="KW-1133">Transmembrane helix</keyword>
<dbReference type="RefSeq" id="WP_344839646.1">
    <property type="nucleotide sequence ID" value="NZ_BAABAA010000002.1"/>
</dbReference>
<dbReference type="InterPro" id="IPR002509">
    <property type="entry name" value="NODB_dom"/>
</dbReference>
<feature type="transmembrane region" description="Helical" evidence="1">
    <location>
        <begin position="7"/>
        <end position="29"/>
    </location>
</feature>
<proteinExistence type="predicted"/>
<protein>
    <recommendedName>
        <fullName evidence="2">NodB homology domain-containing protein</fullName>
    </recommendedName>
</protein>
<evidence type="ECO:0000259" key="2">
    <source>
        <dbReference type="PROSITE" id="PS51677"/>
    </source>
</evidence>
<dbReference type="InterPro" id="IPR050248">
    <property type="entry name" value="Polysacc_deacetylase_ArnD"/>
</dbReference>
<name>A0ABP6WJS1_9ACTN</name>
<dbReference type="Gene3D" id="3.20.20.370">
    <property type="entry name" value="Glycoside hydrolase/deacetylase"/>
    <property type="match status" value="1"/>
</dbReference>
<feature type="domain" description="NodB homology" evidence="2">
    <location>
        <begin position="68"/>
        <end position="239"/>
    </location>
</feature>
<reference evidence="4" key="1">
    <citation type="journal article" date="2019" name="Int. J. Syst. Evol. Microbiol.">
        <title>The Global Catalogue of Microorganisms (GCM) 10K type strain sequencing project: providing services to taxonomists for standard genome sequencing and annotation.</title>
        <authorList>
            <consortium name="The Broad Institute Genomics Platform"/>
            <consortium name="The Broad Institute Genome Sequencing Center for Infectious Disease"/>
            <person name="Wu L."/>
            <person name="Ma J."/>
        </authorList>
    </citation>
    <scope>NUCLEOTIDE SEQUENCE [LARGE SCALE GENOMIC DNA]</scope>
    <source>
        <strain evidence="4">JCM 16928</strain>
    </source>
</reference>
<dbReference type="PANTHER" id="PTHR10587">
    <property type="entry name" value="GLYCOSYL TRANSFERASE-RELATED"/>
    <property type="match status" value="1"/>
</dbReference>
<organism evidence="3 4">
    <name type="scientific">Kribbella ginsengisoli</name>
    <dbReference type="NCBI Taxonomy" id="363865"/>
    <lineage>
        <taxon>Bacteria</taxon>
        <taxon>Bacillati</taxon>
        <taxon>Actinomycetota</taxon>
        <taxon>Actinomycetes</taxon>
        <taxon>Propionibacteriales</taxon>
        <taxon>Kribbellaceae</taxon>
        <taxon>Kribbella</taxon>
    </lineage>
</organism>
<dbReference type="Proteomes" id="UP001501222">
    <property type="component" value="Unassembled WGS sequence"/>
</dbReference>
<dbReference type="PROSITE" id="PS51677">
    <property type="entry name" value="NODB"/>
    <property type="match status" value="1"/>
</dbReference>
<evidence type="ECO:0000313" key="4">
    <source>
        <dbReference type="Proteomes" id="UP001501222"/>
    </source>
</evidence>
<keyword evidence="1" id="KW-0472">Membrane</keyword>
<dbReference type="EMBL" id="BAABAA010000002">
    <property type="protein sequence ID" value="GAA3552291.1"/>
    <property type="molecule type" value="Genomic_DNA"/>
</dbReference>
<evidence type="ECO:0000256" key="1">
    <source>
        <dbReference type="SAM" id="Phobius"/>
    </source>
</evidence>
<dbReference type="SUPFAM" id="SSF88713">
    <property type="entry name" value="Glycoside hydrolase/deacetylase"/>
    <property type="match status" value="1"/>
</dbReference>
<accession>A0ABP6WJS1</accession>
<evidence type="ECO:0000313" key="3">
    <source>
        <dbReference type="EMBL" id="GAA3552291.1"/>
    </source>
</evidence>
<dbReference type="Pfam" id="PF01522">
    <property type="entry name" value="Polysacc_deac_1"/>
    <property type="match status" value="1"/>
</dbReference>